<accession>A0A9X0QHK9</accession>
<dbReference type="Pfam" id="PF13668">
    <property type="entry name" value="Ferritin_2"/>
    <property type="match status" value="1"/>
</dbReference>
<gene>
    <name evidence="1" type="ORF">HDF14_003980</name>
</gene>
<name>A0A9X0QHK9_9BACT</name>
<dbReference type="PANTHER" id="PTHR31694:SF26">
    <property type="entry name" value="OS05G0151100 PROTEIN"/>
    <property type="match status" value="1"/>
</dbReference>
<evidence type="ECO:0008006" key="3">
    <source>
        <dbReference type="Google" id="ProtNLM"/>
    </source>
</evidence>
<reference evidence="1 2" key="1">
    <citation type="submission" date="2020-08" db="EMBL/GenBank/DDBJ databases">
        <title>Genomic Encyclopedia of Type Strains, Phase IV (KMG-V): Genome sequencing to study the core and pangenomes of soil and plant-associated prokaryotes.</title>
        <authorList>
            <person name="Whitman W."/>
        </authorList>
    </citation>
    <scope>NUCLEOTIDE SEQUENCE [LARGE SCALE GENOMIC DNA]</scope>
    <source>
        <strain evidence="1 2">X5P2</strain>
    </source>
</reference>
<dbReference type="Proteomes" id="UP000535182">
    <property type="component" value="Unassembled WGS sequence"/>
</dbReference>
<organism evidence="1 2">
    <name type="scientific">Tunturiibacter gelidiferens</name>
    <dbReference type="NCBI Taxonomy" id="3069689"/>
    <lineage>
        <taxon>Bacteria</taxon>
        <taxon>Pseudomonadati</taxon>
        <taxon>Acidobacteriota</taxon>
        <taxon>Terriglobia</taxon>
        <taxon>Terriglobales</taxon>
        <taxon>Acidobacteriaceae</taxon>
        <taxon>Tunturiibacter</taxon>
    </lineage>
</organism>
<keyword evidence="2" id="KW-1185">Reference proteome</keyword>
<proteinExistence type="predicted"/>
<dbReference type="EMBL" id="JACHEB010000010">
    <property type="protein sequence ID" value="MBB5330345.1"/>
    <property type="molecule type" value="Genomic_DNA"/>
</dbReference>
<dbReference type="SUPFAM" id="SSF47240">
    <property type="entry name" value="Ferritin-like"/>
    <property type="match status" value="1"/>
</dbReference>
<dbReference type="RefSeq" id="WP_183979747.1">
    <property type="nucleotide sequence ID" value="NZ_JACHEB010000010.1"/>
</dbReference>
<protein>
    <recommendedName>
        <fullName evidence="3">Ferritin-like domain-containing protein</fullName>
    </recommendedName>
</protein>
<dbReference type="InterPro" id="IPR009078">
    <property type="entry name" value="Ferritin-like_SF"/>
</dbReference>
<sequence length="286" mass="29465">MPKNLFDDLASASPNRERFMRKMDAASATVGGGSPSSATEAITETDILNLALNLEYLEAEFYTYAVEGKSITSFGIGIDGKATGENPASGGETTGGAKVVFDNNEIFSRDIAAEIGSDERAHVILLRNALGIAAVAKPNIKLNALGIGFGNQVDFLTVARILEDIGVTAYTGAAGMLKSPGVITTAARLLAAEAEHAGSIHTQVAKLKIASSAVDGADLIPPPSGKGTQYLSINLDNGLAATRTAGQVLYLAFGMQANARQGGFFPTGLNGKITMSDGPATESNLA</sequence>
<dbReference type="InterPro" id="IPR052965">
    <property type="entry name" value="Pigment-catalase-like"/>
</dbReference>
<evidence type="ECO:0000313" key="1">
    <source>
        <dbReference type="EMBL" id="MBB5330345.1"/>
    </source>
</evidence>
<dbReference type="PANTHER" id="PTHR31694">
    <property type="entry name" value="DESICCATION-LIKE PROTEIN"/>
    <property type="match status" value="1"/>
</dbReference>
<evidence type="ECO:0000313" key="2">
    <source>
        <dbReference type="Proteomes" id="UP000535182"/>
    </source>
</evidence>
<comment type="caution">
    <text evidence="1">The sequence shown here is derived from an EMBL/GenBank/DDBJ whole genome shotgun (WGS) entry which is preliminary data.</text>
</comment>
<dbReference type="AlphaFoldDB" id="A0A9X0QHK9"/>